<evidence type="ECO:0000256" key="1">
    <source>
        <dbReference type="ARBA" id="ARBA00004401"/>
    </source>
</evidence>
<dbReference type="Pfam" id="PF10502">
    <property type="entry name" value="Peptidase_S26"/>
    <property type="match status" value="1"/>
</dbReference>
<dbReference type="InterPro" id="IPR019533">
    <property type="entry name" value="Peptidase_S26"/>
</dbReference>
<dbReference type="InterPro" id="IPR036286">
    <property type="entry name" value="LexA/Signal_pep-like_sf"/>
</dbReference>
<organism evidence="5 6">
    <name type="scientific">Amedibacillus dolichus</name>
    <dbReference type="NCBI Taxonomy" id="31971"/>
    <lineage>
        <taxon>Bacteria</taxon>
        <taxon>Bacillati</taxon>
        <taxon>Bacillota</taxon>
        <taxon>Erysipelotrichia</taxon>
        <taxon>Erysipelotrichales</taxon>
        <taxon>Erysipelotrichaceae</taxon>
        <taxon>Amedibacillus</taxon>
    </lineage>
</organism>
<comment type="catalytic activity">
    <reaction evidence="3">
        <text>Cleavage of hydrophobic, N-terminal signal or leader sequences from secreted and periplasmic proteins.</text>
        <dbReference type="EC" id="3.4.21.89"/>
    </reaction>
</comment>
<reference evidence="5" key="1">
    <citation type="submission" date="2023-06" db="EMBL/GenBank/DDBJ databases">
        <title>Identification and characterization of horizontal gene transfer across gut microbiota members of farm animals based on homology search.</title>
        <authorList>
            <person name="Schwarzerova J."/>
            <person name="Nykrynova M."/>
            <person name="Jureckova K."/>
            <person name="Cejkova D."/>
            <person name="Rychlik I."/>
        </authorList>
    </citation>
    <scope>NUCLEOTIDE SEQUENCE</scope>
    <source>
        <strain evidence="5">ET39</strain>
    </source>
</reference>
<feature type="domain" description="Peptidase S26" evidence="4">
    <location>
        <begin position="11"/>
        <end position="176"/>
    </location>
</feature>
<evidence type="ECO:0000259" key="4">
    <source>
        <dbReference type="Pfam" id="PF10502"/>
    </source>
</evidence>
<sequence length="185" mass="21320">MKEGQRLVSLLEFLRSVAFYILLAFLFVTFFFRPMQISGTSMTPSLLDGNRVMINVINNLLQAPQRFDVVVVRHEEELWVKRVIGLPNETIAYRDGALYVNGERMEEDFLDEAYMQETLDRLGIEQFNSDMKEITLGADEYLLVGDNRPESLDSRNSRVGAFSREDIIANGVLVFWPLNEVRYIG</sequence>
<evidence type="ECO:0000313" key="5">
    <source>
        <dbReference type="EMBL" id="MDM8156346.1"/>
    </source>
</evidence>
<proteinExistence type="inferred from homology"/>
<keyword evidence="3" id="KW-0812">Transmembrane</keyword>
<dbReference type="PRINTS" id="PR00727">
    <property type="entry name" value="LEADERPTASE"/>
</dbReference>
<keyword evidence="3" id="KW-1133">Transmembrane helix</keyword>
<dbReference type="PANTHER" id="PTHR43390">
    <property type="entry name" value="SIGNAL PEPTIDASE I"/>
    <property type="match status" value="1"/>
</dbReference>
<keyword evidence="3 5" id="KW-0378">Hydrolase</keyword>
<dbReference type="NCBIfam" id="TIGR02227">
    <property type="entry name" value="sigpep_I_bact"/>
    <property type="match status" value="1"/>
</dbReference>
<dbReference type="Gene3D" id="2.10.109.10">
    <property type="entry name" value="Umud Fragment, subunit A"/>
    <property type="match status" value="1"/>
</dbReference>
<dbReference type="Proteomes" id="UP001529340">
    <property type="component" value="Unassembled WGS sequence"/>
</dbReference>
<dbReference type="RefSeq" id="WP_289606817.1">
    <property type="nucleotide sequence ID" value="NZ_JAUDCG010000005.1"/>
</dbReference>
<keyword evidence="3" id="KW-0645">Protease</keyword>
<dbReference type="CDD" id="cd06530">
    <property type="entry name" value="S26_SPase_I"/>
    <property type="match status" value="1"/>
</dbReference>
<evidence type="ECO:0000256" key="2">
    <source>
        <dbReference type="ARBA" id="ARBA00009370"/>
    </source>
</evidence>
<dbReference type="InterPro" id="IPR000223">
    <property type="entry name" value="Pept_S26A_signal_pept_1"/>
</dbReference>
<name>A0ABT7U9P0_9FIRM</name>
<comment type="caution">
    <text evidence="5">The sequence shown here is derived from an EMBL/GenBank/DDBJ whole genome shotgun (WGS) entry which is preliminary data.</text>
</comment>
<comment type="subcellular location">
    <subcellularLocation>
        <location evidence="1">Cell membrane</location>
        <topology evidence="1">Single-pass type II membrane protein</topology>
    </subcellularLocation>
    <subcellularLocation>
        <location evidence="3">Membrane</location>
        <topology evidence="3">Single-pass type II membrane protein</topology>
    </subcellularLocation>
</comment>
<evidence type="ECO:0000313" key="6">
    <source>
        <dbReference type="Proteomes" id="UP001529340"/>
    </source>
</evidence>
<dbReference type="EC" id="3.4.21.89" evidence="3"/>
<reference evidence="5" key="2">
    <citation type="submission" date="2023-06" db="EMBL/GenBank/DDBJ databases">
        <authorList>
            <person name="Zeman M."/>
            <person name="Kubasova T."/>
            <person name="Jahodarova E."/>
            <person name="Nykrynova M."/>
            <person name="Rychlik I."/>
        </authorList>
    </citation>
    <scope>NUCLEOTIDE SEQUENCE</scope>
    <source>
        <strain evidence="5">ET39</strain>
    </source>
</reference>
<evidence type="ECO:0000256" key="3">
    <source>
        <dbReference type="RuleBase" id="RU362042"/>
    </source>
</evidence>
<keyword evidence="6" id="KW-1185">Reference proteome</keyword>
<feature type="transmembrane region" description="Helical" evidence="3">
    <location>
        <begin position="13"/>
        <end position="32"/>
    </location>
</feature>
<dbReference type="SUPFAM" id="SSF51306">
    <property type="entry name" value="LexA/Signal peptidase"/>
    <property type="match status" value="1"/>
</dbReference>
<comment type="similarity">
    <text evidence="2 3">Belongs to the peptidase S26 family.</text>
</comment>
<keyword evidence="3" id="KW-0472">Membrane</keyword>
<protein>
    <recommendedName>
        <fullName evidence="3">Signal peptidase I</fullName>
        <ecNumber evidence="3">3.4.21.89</ecNumber>
    </recommendedName>
</protein>
<dbReference type="EMBL" id="JAUDCG010000005">
    <property type="protein sequence ID" value="MDM8156346.1"/>
    <property type="molecule type" value="Genomic_DNA"/>
</dbReference>
<dbReference type="PANTHER" id="PTHR43390:SF1">
    <property type="entry name" value="CHLOROPLAST PROCESSING PEPTIDASE"/>
    <property type="match status" value="1"/>
</dbReference>
<gene>
    <name evidence="5" type="primary">lepB</name>
    <name evidence="5" type="ORF">QUV96_01685</name>
</gene>
<dbReference type="GO" id="GO:0009003">
    <property type="term" value="F:signal peptidase activity"/>
    <property type="evidence" value="ECO:0007669"/>
    <property type="project" value="UniProtKB-EC"/>
</dbReference>
<accession>A0ABT7U9P0</accession>